<dbReference type="GO" id="GO:0006508">
    <property type="term" value="P:proteolysis"/>
    <property type="evidence" value="ECO:0007669"/>
    <property type="project" value="UniProtKB-KW"/>
</dbReference>
<comment type="similarity">
    <text evidence="1">Belongs to the peptidase C1 family.</text>
</comment>
<keyword evidence="11" id="KW-1185">Reference proteome</keyword>
<evidence type="ECO:0000256" key="7">
    <source>
        <dbReference type="SAM" id="SignalP"/>
    </source>
</evidence>
<dbReference type="Pfam" id="PF08246">
    <property type="entry name" value="Inhibitor_I29"/>
    <property type="match status" value="1"/>
</dbReference>
<dbReference type="PRINTS" id="PR00705">
    <property type="entry name" value="PAPAIN"/>
</dbReference>
<organism evidence="10 11">
    <name type="scientific">Canna indica</name>
    <name type="common">Indian-shot</name>
    <dbReference type="NCBI Taxonomy" id="4628"/>
    <lineage>
        <taxon>Eukaryota</taxon>
        <taxon>Viridiplantae</taxon>
        <taxon>Streptophyta</taxon>
        <taxon>Embryophyta</taxon>
        <taxon>Tracheophyta</taxon>
        <taxon>Spermatophyta</taxon>
        <taxon>Magnoliopsida</taxon>
        <taxon>Liliopsida</taxon>
        <taxon>Zingiberales</taxon>
        <taxon>Cannaceae</taxon>
        <taxon>Canna</taxon>
    </lineage>
</organism>
<dbReference type="Pfam" id="PF00112">
    <property type="entry name" value="Peptidase_C1"/>
    <property type="match status" value="1"/>
</dbReference>
<keyword evidence="6" id="KW-1015">Disulfide bond</keyword>
<evidence type="ECO:0000256" key="3">
    <source>
        <dbReference type="ARBA" id="ARBA00022729"/>
    </source>
</evidence>
<evidence type="ECO:0000256" key="2">
    <source>
        <dbReference type="ARBA" id="ARBA00022670"/>
    </source>
</evidence>
<dbReference type="SMART" id="SM00848">
    <property type="entry name" value="Inhibitor_I29"/>
    <property type="match status" value="1"/>
</dbReference>
<dbReference type="PROSITE" id="PS00139">
    <property type="entry name" value="THIOL_PROTEASE_CYS"/>
    <property type="match status" value="1"/>
</dbReference>
<evidence type="ECO:0000313" key="11">
    <source>
        <dbReference type="Proteomes" id="UP001327560"/>
    </source>
</evidence>
<evidence type="ECO:0000259" key="9">
    <source>
        <dbReference type="SMART" id="SM00848"/>
    </source>
</evidence>
<dbReference type="PANTHER" id="PTHR12411">
    <property type="entry name" value="CYSTEINE PROTEASE FAMILY C1-RELATED"/>
    <property type="match status" value="1"/>
</dbReference>
<keyword evidence="5" id="KW-0788">Thiol protease</keyword>
<keyword evidence="3 7" id="KW-0732">Signal</keyword>
<dbReference type="Gene3D" id="3.90.70.10">
    <property type="entry name" value="Cysteine proteinases"/>
    <property type="match status" value="1"/>
</dbReference>
<feature type="chain" id="PRO_5043004352" description="Vignain" evidence="7">
    <location>
        <begin position="22"/>
        <end position="353"/>
    </location>
</feature>
<keyword evidence="4" id="KW-0378">Hydrolase</keyword>
<dbReference type="InterPro" id="IPR039417">
    <property type="entry name" value="Peptidase_C1A_papain-like"/>
</dbReference>
<dbReference type="CDD" id="cd02248">
    <property type="entry name" value="Peptidase_C1A"/>
    <property type="match status" value="1"/>
</dbReference>
<proteinExistence type="inferred from homology"/>
<dbReference type="PROSITE" id="PS00640">
    <property type="entry name" value="THIOL_PROTEASE_ASN"/>
    <property type="match status" value="1"/>
</dbReference>
<dbReference type="EMBL" id="CP136892">
    <property type="protein sequence ID" value="WOL01410.1"/>
    <property type="molecule type" value="Genomic_DNA"/>
</dbReference>
<dbReference type="InterPro" id="IPR038765">
    <property type="entry name" value="Papain-like_cys_pep_sf"/>
</dbReference>
<evidence type="ECO:0000259" key="8">
    <source>
        <dbReference type="SMART" id="SM00645"/>
    </source>
</evidence>
<gene>
    <name evidence="10" type="ORF">Cni_G10126</name>
</gene>
<dbReference type="GO" id="GO:0008234">
    <property type="term" value="F:cysteine-type peptidase activity"/>
    <property type="evidence" value="ECO:0007669"/>
    <property type="project" value="UniProtKB-KW"/>
</dbReference>
<dbReference type="InterPro" id="IPR000169">
    <property type="entry name" value="Pept_cys_AS"/>
</dbReference>
<evidence type="ECO:0000256" key="6">
    <source>
        <dbReference type="ARBA" id="ARBA00023157"/>
    </source>
</evidence>
<feature type="domain" description="Peptidase C1A papain C-terminal" evidence="8">
    <location>
        <begin position="124"/>
        <end position="340"/>
    </location>
</feature>
<dbReference type="AlphaFoldDB" id="A0AAQ3QAC9"/>
<dbReference type="InterPro" id="IPR013128">
    <property type="entry name" value="Peptidase_C1A"/>
</dbReference>
<dbReference type="SMART" id="SM00645">
    <property type="entry name" value="Pept_C1"/>
    <property type="match status" value="1"/>
</dbReference>
<name>A0AAQ3QAC9_9LILI</name>
<evidence type="ECO:0008006" key="12">
    <source>
        <dbReference type="Google" id="ProtNLM"/>
    </source>
</evidence>
<dbReference type="InterPro" id="IPR000668">
    <property type="entry name" value="Peptidase_C1A_C"/>
</dbReference>
<reference evidence="10 11" key="1">
    <citation type="submission" date="2023-10" db="EMBL/GenBank/DDBJ databases">
        <title>Chromosome-scale genome assembly provides insights into flower coloration mechanisms of Canna indica.</title>
        <authorList>
            <person name="Li C."/>
        </authorList>
    </citation>
    <scope>NUCLEOTIDE SEQUENCE [LARGE SCALE GENOMIC DNA]</scope>
    <source>
        <tissue evidence="10">Flower</tissue>
    </source>
</reference>
<accession>A0AAQ3QAC9</accession>
<evidence type="ECO:0000256" key="4">
    <source>
        <dbReference type="ARBA" id="ARBA00022801"/>
    </source>
</evidence>
<keyword evidence="2" id="KW-0645">Protease</keyword>
<feature type="domain" description="Cathepsin propeptide inhibitor" evidence="9">
    <location>
        <begin position="40"/>
        <end position="95"/>
    </location>
</feature>
<dbReference type="Proteomes" id="UP001327560">
    <property type="component" value="Chromosome 3"/>
</dbReference>
<feature type="signal peptide" evidence="7">
    <location>
        <begin position="1"/>
        <end position="21"/>
    </location>
</feature>
<dbReference type="InterPro" id="IPR025661">
    <property type="entry name" value="Pept_asp_AS"/>
</dbReference>
<evidence type="ECO:0000313" key="10">
    <source>
        <dbReference type="EMBL" id="WOL01410.1"/>
    </source>
</evidence>
<protein>
    <recommendedName>
        <fullName evidence="12">Vignain</fullName>
    </recommendedName>
</protein>
<dbReference type="FunFam" id="3.90.70.10:FF:000023">
    <property type="entry name" value="Senescence-specific cysteine protease SAG39"/>
    <property type="match status" value="1"/>
</dbReference>
<dbReference type="InterPro" id="IPR013201">
    <property type="entry name" value="Prot_inhib_I29"/>
</dbReference>
<evidence type="ECO:0000256" key="1">
    <source>
        <dbReference type="ARBA" id="ARBA00008455"/>
    </source>
</evidence>
<dbReference type="SUPFAM" id="SSF54001">
    <property type="entry name" value="Cysteine proteinases"/>
    <property type="match status" value="1"/>
</dbReference>
<sequence length="353" mass="39419">MRNAFLFVVVFALALFMSASASFPFNEVDLASDENLWALYERWQSHHGVPRSPDEKRMRFDVFKVNTNYVFESNKNTKPYKLSLNKFGDMTKEEFRRTYTGLRMNTRRRSSVDGSFMYENVTAVPPAMDWRQKGAVTGVKNQGKCGSCWAFSTIVGVEGINQIRTKKLISLSEQELVDCDTATNKGCDGGLMDVAYDFIQRNGGITTEENYPYVAQQRDCNVAKKKSNVVVIDGHEDVPSNNEQALLKAVANQPISVSIEAAGQDFQFYSEGVFTGTCGIELDHGVGIVGYGTADDGTKYWIVKNSWGADWGEQGYIRMQRDVSASEGLCGIAMEASYPIKTSPNPVQRKLRI</sequence>
<evidence type="ECO:0000256" key="5">
    <source>
        <dbReference type="ARBA" id="ARBA00022807"/>
    </source>
</evidence>